<evidence type="ECO:0000313" key="2">
    <source>
        <dbReference type="EMBL" id="KIW95198.1"/>
    </source>
</evidence>
<sequence length="247" mass="27817">MPGHHELSSHEEMPGHYEMSGHQDLSDDLQKLKADHDNAIGDYSAIHDHPDTKDDERQPLVHHHSKIIVHLARDLRTQQPDDVHVNDIFTMFAPSVNNQFHGQAHTDIAEHTPRMHEKIPEEDLSYLLGELRQHNPQQDEYGDAGEGGDSDNMEHHQDHGDQYDRHDQHEHDADQPTFEDYGDGGDLGYDKDSYGQADDYGGSGAADHYHSHQDWSGHDGGNDIDHHGHGHGHEEYPDGSNGPCDDS</sequence>
<reference evidence="2" key="1">
    <citation type="submission" date="2015-01" db="EMBL/GenBank/DDBJ databases">
        <title>The Genome Sequence of Cladophialophora bantiana CBS 173.52.</title>
        <authorList>
            <consortium name="The Broad Institute Genomics Platform"/>
            <person name="Cuomo C."/>
            <person name="de Hoog S."/>
            <person name="Gorbushina A."/>
            <person name="Stielow B."/>
            <person name="Teixiera M."/>
            <person name="Abouelleil A."/>
            <person name="Chapman S.B."/>
            <person name="Priest M."/>
            <person name="Young S.K."/>
            <person name="Wortman J."/>
            <person name="Nusbaum C."/>
            <person name="Birren B."/>
        </authorList>
    </citation>
    <scope>NUCLEOTIDE SEQUENCE [LARGE SCALE GENOMIC DNA]</scope>
    <source>
        <strain evidence="2">CBS 173.52</strain>
    </source>
</reference>
<accession>A0A0D2HP71</accession>
<name>A0A0D2HP71_CLAB1</name>
<feature type="region of interest" description="Disordered" evidence="1">
    <location>
        <begin position="136"/>
        <end position="247"/>
    </location>
</feature>
<protein>
    <submittedName>
        <fullName evidence="2">Uncharacterized protein</fullName>
    </submittedName>
</protein>
<evidence type="ECO:0000256" key="1">
    <source>
        <dbReference type="SAM" id="MobiDB-lite"/>
    </source>
</evidence>
<dbReference type="OrthoDB" id="10532458at2759"/>
<feature type="compositionally biased region" description="Basic and acidic residues" evidence="1">
    <location>
        <begin position="207"/>
        <end position="236"/>
    </location>
</feature>
<feature type="compositionally biased region" description="Basic and acidic residues" evidence="1">
    <location>
        <begin position="152"/>
        <end position="174"/>
    </location>
</feature>
<feature type="region of interest" description="Disordered" evidence="1">
    <location>
        <begin position="1"/>
        <end position="25"/>
    </location>
</feature>
<dbReference type="Proteomes" id="UP000053789">
    <property type="component" value="Unassembled WGS sequence"/>
</dbReference>
<dbReference type="EMBL" id="KN846984">
    <property type="protein sequence ID" value="KIW95198.1"/>
    <property type="molecule type" value="Genomic_DNA"/>
</dbReference>
<dbReference type="HOGENOM" id="CLU_1124412_0_0_1"/>
<dbReference type="RefSeq" id="XP_016621867.1">
    <property type="nucleotide sequence ID" value="XM_016761529.1"/>
</dbReference>
<proteinExistence type="predicted"/>
<feature type="compositionally biased region" description="Acidic residues" evidence="1">
    <location>
        <begin position="140"/>
        <end position="151"/>
    </location>
</feature>
<organism evidence="2 3">
    <name type="scientific">Cladophialophora bantiana (strain ATCC 10958 / CBS 173.52 / CDC B-1940 / NIH 8579)</name>
    <name type="common">Xylohypha bantiana</name>
    <dbReference type="NCBI Taxonomy" id="1442370"/>
    <lineage>
        <taxon>Eukaryota</taxon>
        <taxon>Fungi</taxon>
        <taxon>Dikarya</taxon>
        <taxon>Ascomycota</taxon>
        <taxon>Pezizomycotina</taxon>
        <taxon>Eurotiomycetes</taxon>
        <taxon>Chaetothyriomycetidae</taxon>
        <taxon>Chaetothyriales</taxon>
        <taxon>Herpotrichiellaceae</taxon>
        <taxon>Cladophialophora</taxon>
    </lineage>
</organism>
<dbReference type="GeneID" id="27696710"/>
<evidence type="ECO:0000313" key="3">
    <source>
        <dbReference type="Proteomes" id="UP000053789"/>
    </source>
</evidence>
<gene>
    <name evidence="2" type="ORF">Z519_03782</name>
</gene>
<keyword evidence="3" id="KW-1185">Reference proteome</keyword>
<dbReference type="AlphaFoldDB" id="A0A0D2HP71"/>